<dbReference type="InterPro" id="IPR025938">
    <property type="entry name" value="RRXRR_dom"/>
</dbReference>
<gene>
    <name evidence="2" type="ORF">C7B47_16995</name>
</gene>
<evidence type="ECO:0000259" key="1">
    <source>
        <dbReference type="Pfam" id="PF14239"/>
    </source>
</evidence>
<proteinExistence type="predicted"/>
<accession>A0A2T2WI84</accession>
<dbReference type="Proteomes" id="UP000242705">
    <property type="component" value="Unassembled WGS sequence"/>
</dbReference>
<evidence type="ECO:0000313" key="3">
    <source>
        <dbReference type="Proteomes" id="UP000242705"/>
    </source>
</evidence>
<protein>
    <recommendedName>
        <fullName evidence="1">RRXRR domain-containing protein</fullName>
    </recommendedName>
</protein>
<dbReference type="AlphaFoldDB" id="A0A2T2WI84"/>
<name>A0A2T2WI84_SULTH</name>
<comment type="caution">
    <text evidence="2">The sequence shown here is derived from an EMBL/GenBank/DDBJ whole genome shotgun (WGS) entry which is preliminary data.</text>
</comment>
<evidence type="ECO:0000313" key="2">
    <source>
        <dbReference type="EMBL" id="PSR21930.1"/>
    </source>
</evidence>
<dbReference type="Pfam" id="PF14239">
    <property type="entry name" value="RRXRR"/>
    <property type="match status" value="1"/>
</dbReference>
<reference evidence="2 3" key="1">
    <citation type="journal article" date="2014" name="BMC Genomics">
        <title>Comparison of environmental and isolate Sulfobacillus genomes reveals diverse carbon, sulfur, nitrogen, and hydrogen metabolisms.</title>
        <authorList>
            <person name="Justice N.B."/>
            <person name="Norman A."/>
            <person name="Brown C.T."/>
            <person name="Singh A."/>
            <person name="Thomas B.C."/>
            <person name="Banfield J.F."/>
        </authorList>
    </citation>
    <scope>NUCLEOTIDE SEQUENCE [LARGE SCALE GENOMIC DNA]</scope>
    <source>
        <strain evidence="2">AMDSBA5</strain>
    </source>
</reference>
<feature type="domain" description="RRXRR" evidence="1">
    <location>
        <begin position="4"/>
        <end position="162"/>
    </location>
</feature>
<organism evidence="2 3">
    <name type="scientific">Sulfobacillus thermosulfidooxidans</name>
    <dbReference type="NCBI Taxonomy" id="28034"/>
    <lineage>
        <taxon>Bacteria</taxon>
        <taxon>Bacillati</taxon>
        <taxon>Bacillota</taxon>
        <taxon>Clostridia</taxon>
        <taxon>Eubacteriales</taxon>
        <taxon>Clostridiales Family XVII. Incertae Sedis</taxon>
        <taxon>Sulfobacillus</taxon>
    </lineage>
</organism>
<sequence length="360" mass="41036">MRIAVVSMQGIPLSPTTPAKARKLLRNGEAIPKRDKLGTFYLQLTTPTGERIPHDTVAGIDPGKRYSGIGVQTPQATLWMGHVVLPFPYVKRRMISRQHSRQFRRYRKTPQRPRRFRHRTGHKIPPSIRANRDLEWRIVTELVKIYPITHVVYEVVKAQGTKSFSPVMVGQQWQMDRLVGVFPLEPRRGWETAQLRFVLGLHKTSKKAQPSPASHAVDGVALAASHFLHYVPFTEKNGDHGRRWEGRCQITPAPFAIIQRPQLFRRALHDQNPIHGGVRERFGGTTTPWGFRKGDLVEGTKAGRTVRGYVSGYTQTRQTRNIAIVDARWKRLGQFVVSKVRLLARSSRLLVSSVSFARCR</sequence>
<dbReference type="EMBL" id="PXYX01000098">
    <property type="protein sequence ID" value="PSR21930.1"/>
    <property type="molecule type" value="Genomic_DNA"/>
</dbReference>